<dbReference type="Gene3D" id="1.10.10.10">
    <property type="entry name" value="Winged helix-like DNA-binding domain superfamily/Winged helix DNA-binding domain"/>
    <property type="match status" value="1"/>
</dbReference>
<evidence type="ECO:0000256" key="4">
    <source>
        <dbReference type="ARBA" id="ARBA00023163"/>
    </source>
</evidence>
<dbReference type="InterPro" id="IPR014284">
    <property type="entry name" value="RNA_pol_sigma-70_dom"/>
</dbReference>
<sequence>MGLQSVLDKPCNKSPQQSIAPSGGNQSKGRNMGSETEHLSDALVRVAEHRDRSAFATLFSYFAPKIKRFGIKQYNNEASAMELVQDTMTSVWRKAHLYHPSKGAATTWVYTVMRNASFDALRKMRSNKEDTLSEDIWPLVQHHEEEQEVFGDHLQSQLLQQHIDKLPIAQQEVVKGVYFQEMSQEQLAKQLGVPVGTVKSRLRLALSKLRNHLGAEHD</sequence>
<dbReference type="InterPro" id="IPR013325">
    <property type="entry name" value="RNA_pol_sigma_r2"/>
</dbReference>
<evidence type="ECO:0000313" key="9">
    <source>
        <dbReference type="Proteomes" id="UP000305874"/>
    </source>
</evidence>
<evidence type="ECO:0000256" key="1">
    <source>
        <dbReference type="ARBA" id="ARBA00010641"/>
    </source>
</evidence>
<keyword evidence="4" id="KW-0804">Transcription</keyword>
<protein>
    <submittedName>
        <fullName evidence="8">RNA polymerase subunit sigma</fullName>
    </submittedName>
</protein>
<feature type="domain" description="RNA polymerase sigma factor 70 region 4 type 2" evidence="7">
    <location>
        <begin position="157"/>
        <end position="209"/>
    </location>
</feature>
<evidence type="ECO:0000259" key="7">
    <source>
        <dbReference type="Pfam" id="PF08281"/>
    </source>
</evidence>
<dbReference type="GO" id="GO:0006352">
    <property type="term" value="P:DNA-templated transcription initiation"/>
    <property type="evidence" value="ECO:0007669"/>
    <property type="project" value="InterPro"/>
</dbReference>
<organism evidence="8 9">
    <name type="scientific">Pseudoalteromonas ruthenica</name>
    <dbReference type="NCBI Taxonomy" id="151081"/>
    <lineage>
        <taxon>Bacteria</taxon>
        <taxon>Pseudomonadati</taxon>
        <taxon>Pseudomonadota</taxon>
        <taxon>Gammaproteobacteria</taxon>
        <taxon>Alteromonadales</taxon>
        <taxon>Pseudoalteromonadaceae</taxon>
        <taxon>Pseudoalteromonas</taxon>
    </lineage>
</organism>
<comment type="similarity">
    <text evidence="1">Belongs to the sigma-70 factor family. ECF subfamily.</text>
</comment>
<dbReference type="STRING" id="151081.TW72_07370"/>
<accession>A0A5S3Z424</accession>
<keyword evidence="3" id="KW-0731">Sigma factor</keyword>
<dbReference type="SUPFAM" id="SSF88659">
    <property type="entry name" value="Sigma3 and sigma4 domains of RNA polymerase sigma factors"/>
    <property type="match status" value="1"/>
</dbReference>
<dbReference type="NCBIfam" id="NF009178">
    <property type="entry name" value="PRK12526.1"/>
    <property type="match status" value="1"/>
</dbReference>
<dbReference type="PANTHER" id="PTHR43133">
    <property type="entry name" value="RNA POLYMERASE ECF-TYPE SIGMA FACTO"/>
    <property type="match status" value="1"/>
</dbReference>
<evidence type="ECO:0000313" key="8">
    <source>
        <dbReference type="EMBL" id="TMP87039.1"/>
    </source>
</evidence>
<evidence type="ECO:0000256" key="5">
    <source>
        <dbReference type="SAM" id="MobiDB-lite"/>
    </source>
</evidence>
<dbReference type="Pfam" id="PF08281">
    <property type="entry name" value="Sigma70_r4_2"/>
    <property type="match status" value="1"/>
</dbReference>
<feature type="domain" description="RNA polymerase sigma-70 region 2" evidence="6">
    <location>
        <begin position="58"/>
        <end position="124"/>
    </location>
</feature>
<dbReference type="SUPFAM" id="SSF88946">
    <property type="entry name" value="Sigma2 domain of RNA polymerase sigma factors"/>
    <property type="match status" value="1"/>
</dbReference>
<name>A0A5S3Z424_9GAMM</name>
<feature type="compositionally biased region" description="Polar residues" evidence="5">
    <location>
        <begin position="13"/>
        <end position="29"/>
    </location>
</feature>
<dbReference type="GO" id="GO:0016987">
    <property type="term" value="F:sigma factor activity"/>
    <property type="evidence" value="ECO:0007669"/>
    <property type="project" value="UniProtKB-KW"/>
</dbReference>
<dbReference type="OrthoDB" id="9784272at2"/>
<proteinExistence type="inferred from homology"/>
<dbReference type="EMBL" id="PNCG01000010">
    <property type="protein sequence ID" value="TMP87039.1"/>
    <property type="molecule type" value="Genomic_DNA"/>
</dbReference>
<reference evidence="9" key="2">
    <citation type="submission" date="2019-06" db="EMBL/GenBank/DDBJ databases">
        <title>Co-occurence of chitin degradation, pigmentation and bioactivity in marine Pseudoalteromonas.</title>
        <authorList>
            <person name="Sonnenschein E.C."/>
            <person name="Bech P.K."/>
        </authorList>
    </citation>
    <scope>NUCLEOTIDE SEQUENCE [LARGE SCALE GENOMIC DNA]</scope>
    <source>
        <strain evidence="9">S2897</strain>
    </source>
</reference>
<feature type="region of interest" description="Disordered" evidence="5">
    <location>
        <begin position="1"/>
        <end position="35"/>
    </location>
</feature>
<dbReference type="GO" id="GO:0003677">
    <property type="term" value="F:DNA binding"/>
    <property type="evidence" value="ECO:0007669"/>
    <property type="project" value="InterPro"/>
</dbReference>
<keyword evidence="2" id="KW-0805">Transcription regulation</keyword>
<dbReference type="Gene3D" id="1.10.1740.10">
    <property type="match status" value="1"/>
</dbReference>
<dbReference type="Proteomes" id="UP000305874">
    <property type="component" value="Unassembled WGS sequence"/>
</dbReference>
<gene>
    <name evidence="8" type="ORF">CWC05_11275</name>
</gene>
<reference evidence="8 9" key="1">
    <citation type="submission" date="2017-12" db="EMBL/GenBank/DDBJ databases">
        <authorList>
            <person name="Paulsen S."/>
            <person name="Gram L.K."/>
        </authorList>
    </citation>
    <scope>NUCLEOTIDE SEQUENCE [LARGE SCALE GENOMIC DNA]</scope>
    <source>
        <strain evidence="8 9">S2897</strain>
    </source>
</reference>
<dbReference type="NCBIfam" id="TIGR02937">
    <property type="entry name" value="sigma70-ECF"/>
    <property type="match status" value="1"/>
</dbReference>
<dbReference type="PANTHER" id="PTHR43133:SF62">
    <property type="entry name" value="RNA POLYMERASE SIGMA FACTOR SIGZ"/>
    <property type="match status" value="1"/>
</dbReference>
<dbReference type="InterPro" id="IPR007627">
    <property type="entry name" value="RNA_pol_sigma70_r2"/>
</dbReference>
<dbReference type="InterPro" id="IPR013324">
    <property type="entry name" value="RNA_pol_sigma_r3/r4-like"/>
</dbReference>
<dbReference type="InterPro" id="IPR036388">
    <property type="entry name" value="WH-like_DNA-bd_sf"/>
</dbReference>
<evidence type="ECO:0000259" key="6">
    <source>
        <dbReference type="Pfam" id="PF04542"/>
    </source>
</evidence>
<dbReference type="AlphaFoldDB" id="A0A5S3Z424"/>
<dbReference type="Pfam" id="PF04542">
    <property type="entry name" value="Sigma70_r2"/>
    <property type="match status" value="1"/>
</dbReference>
<comment type="caution">
    <text evidence="8">The sequence shown here is derived from an EMBL/GenBank/DDBJ whole genome shotgun (WGS) entry which is preliminary data.</text>
</comment>
<dbReference type="CDD" id="cd06171">
    <property type="entry name" value="Sigma70_r4"/>
    <property type="match status" value="1"/>
</dbReference>
<dbReference type="InterPro" id="IPR039425">
    <property type="entry name" value="RNA_pol_sigma-70-like"/>
</dbReference>
<evidence type="ECO:0000256" key="3">
    <source>
        <dbReference type="ARBA" id="ARBA00023082"/>
    </source>
</evidence>
<dbReference type="InterPro" id="IPR013249">
    <property type="entry name" value="RNA_pol_sigma70_r4_t2"/>
</dbReference>
<evidence type="ECO:0000256" key="2">
    <source>
        <dbReference type="ARBA" id="ARBA00023015"/>
    </source>
</evidence>